<dbReference type="EMBL" id="CAJPIJ010000129">
    <property type="protein sequence ID" value="CAG1983349.1"/>
    <property type="molecule type" value="Genomic_DNA"/>
</dbReference>
<dbReference type="EMBL" id="CAAKMV010000022">
    <property type="protein sequence ID" value="VIO52324.1"/>
    <property type="molecule type" value="Genomic_DNA"/>
</dbReference>
<sequence>MRGTFIFTVTFDLYASGRRIYHFSNKDLSRHLNLHRATVDDIGHHLDCHELPPRVLGVLRAARQVLVAVVTATVEDEGEERQQTTSVGALDLVVTSDFAPSAVKFSDTLRTSSTIQRKFKHNFVLVSREQVLRALYTNPSSVAAGLRAWFANGEKASCEQ</sequence>
<protein>
    <submittedName>
        <fullName evidence="2">Uncharacterized protein</fullName>
    </submittedName>
</protein>
<accession>A0A4E9DKY7</accession>
<dbReference type="Proteomes" id="UP000746612">
    <property type="component" value="Unassembled WGS sequence"/>
</dbReference>
<proteinExistence type="predicted"/>
<reference evidence="1" key="2">
    <citation type="submission" date="2021-03" db="EMBL/GenBank/DDBJ databases">
        <authorList>
            <person name="Alouane T."/>
            <person name="Langin T."/>
            <person name="Bonhomme L."/>
        </authorList>
    </citation>
    <scope>NUCLEOTIDE SEQUENCE</scope>
    <source>
        <strain evidence="1">MDC_Fg202</strain>
    </source>
</reference>
<gene>
    <name evidence="2" type="ORF">FUG_LOCUS18749</name>
    <name evidence="1" type="ORF">MDCFG202_LOCUS232353</name>
</gene>
<organism evidence="2">
    <name type="scientific">Gibberella zeae</name>
    <name type="common">Wheat head blight fungus</name>
    <name type="synonym">Fusarium graminearum</name>
    <dbReference type="NCBI Taxonomy" id="5518"/>
    <lineage>
        <taxon>Eukaryota</taxon>
        <taxon>Fungi</taxon>
        <taxon>Dikarya</taxon>
        <taxon>Ascomycota</taxon>
        <taxon>Pezizomycotina</taxon>
        <taxon>Sordariomycetes</taxon>
        <taxon>Hypocreomycetidae</taxon>
        <taxon>Hypocreales</taxon>
        <taxon>Nectriaceae</taxon>
        <taxon>Fusarium</taxon>
    </lineage>
</organism>
<evidence type="ECO:0000313" key="2">
    <source>
        <dbReference type="EMBL" id="VIO52324.1"/>
    </source>
</evidence>
<name>A0A4E9DKY7_GIBZA</name>
<reference evidence="2" key="1">
    <citation type="submission" date="2019-04" db="EMBL/GenBank/DDBJ databases">
        <authorList>
            <person name="Melise S."/>
            <person name="Noan J."/>
            <person name="Okalmin O."/>
        </authorList>
    </citation>
    <scope>NUCLEOTIDE SEQUENCE</scope>
    <source>
        <strain evidence="2">FN9</strain>
    </source>
</reference>
<evidence type="ECO:0000313" key="1">
    <source>
        <dbReference type="EMBL" id="CAG1983349.1"/>
    </source>
</evidence>
<dbReference type="AlphaFoldDB" id="A0A4E9DKY7"/>